<name>A0A6G0TSK7_APHGL</name>
<sequence>MVKHVKHIPNNVITIKLSFNIDGLSLSKNSKTQFFQLVFTIVIKTNLNEYFKPFIIELQNFLTCGIKIENKQIRFEIVHIIADPPVKGFLLNVKNHKGYFSCNSCEVEGDYKGKRVCFLGSSILSRSNDSFKSKSNPEYHKDGVSPLIELPIDVTNTVVLDYMHCVCRGVMKRLLEKLVPSEFARLPSSIDDHKYWKAKEFWEILLYTGLYQFEYYAQIKLINENISNFGTIYYNQITINSKNYYNNPKDQCIILDDGSNAIIKNIYKPNSEIHNTIKLSVVKILTINDLFIKPVPSRLLMVFINVFFSKLVNDQAVVISLCHN</sequence>
<comment type="caution">
    <text evidence="1">The sequence shown here is derived from an EMBL/GenBank/DDBJ whole genome shotgun (WGS) entry which is preliminary data.</text>
</comment>
<evidence type="ECO:0000313" key="2">
    <source>
        <dbReference type="Proteomes" id="UP000475862"/>
    </source>
</evidence>
<proteinExistence type="predicted"/>
<keyword evidence="2" id="KW-1185">Reference proteome</keyword>
<evidence type="ECO:0000313" key="1">
    <source>
        <dbReference type="EMBL" id="KAE9538004.1"/>
    </source>
</evidence>
<dbReference type="EMBL" id="VYZN01000017">
    <property type="protein sequence ID" value="KAE9538004.1"/>
    <property type="molecule type" value="Genomic_DNA"/>
</dbReference>
<accession>A0A6G0TSK7</accession>
<dbReference type="OrthoDB" id="6619331at2759"/>
<feature type="non-terminal residue" evidence="1">
    <location>
        <position position="324"/>
    </location>
</feature>
<dbReference type="Proteomes" id="UP000475862">
    <property type="component" value="Unassembled WGS sequence"/>
</dbReference>
<gene>
    <name evidence="1" type="ORF">AGLY_005976</name>
</gene>
<dbReference type="PANTHER" id="PTHR33053">
    <property type="entry name" value="PROTEIN, PUTATIVE-RELATED"/>
    <property type="match status" value="1"/>
</dbReference>
<protein>
    <submittedName>
        <fullName evidence="1">Uncharacterized protein</fullName>
    </submittedName>
</protein>
<organism evidence="1 2">
    <name type="scientific">Aphis glycines</name>
    <name type="common">Soybean aphid</name>
    <dbReference type="NCBI Taxonomy" id="307491"/>
    <lineage>
        <taxon>Eukaryota</taxon>
        <taxon>Metazoa</taxon>
        <taxon>Ecdysozoa</taxon>
        <taxon>Arthropoda</taxon>
        <taxon>Hexapoda</taxon>
        <taxon>Insecta</taxon>
        <taxon>Pterygota</taxon>
        <taxon>Neoptera</taxon>
        <taxon>Paraneoptera</taxon>
        <taxon>Hemiptera</taxon>
        <taxon>Sternorrhyncha</taxon>
        <taxon>Aphidomorpha</taxon>
        <taxon>Aphidoidea</taxon>
        <taxon>Aphididae</taxon>
        <taxon>Aphidini</taxon>
        <taxon>Aphis</taxon>
        <taxon>Aphis</taxon>
    </lineage>
</organism>
<dbReference type="AlphaFoldDB" id="A0A6G0TSK7"/>
<dbReference type="PANTHER" id="PTHR33053:SF24">
    <property type="entry name" value="TRANSPOSASE DOMAIN-CONTAINING PROTEIN"/>
    <property type="match status" value="1"/>
</dbReference>
<reference evidence="1 2" key="1">
    <citation type="submission" date="2019-08" db="EMBL/GenBank/DDBJ databases">
        <title>The genome of the soybean aphid Biotype 1, its phylome, world population structure and adaptation to the North American continent.</title>
        <authorList>
            <person name="Giordano R."/>
            <person name="Donthu R.K."/>
            <person name="Hernandez A.G."/>
            <person name="Wright C.L."/>
            <person name="Zimin A.V."/>
        </authorList>
    </citation>
    <scope>NUCLEOTIDE SEQUENCE [LARGE SCALE GENOMIC DNA]</scope>
    <source>
        <tissue evidence="1">Whole aphids</tissue>
    </source>
</reference>